<dbReference type="GO" id="GO:0032259">
    <property type="term" value="P:methylation"/>
    <property type="evidence" value="ECO:0007669"/>
    <property type="project" value="UniProtKB-KW"/>
</dbReference>
<keyword evidence="2" id="KW-0808">Transferase</keyword>
<dbReference type="Proteomes" id="UP000739538">
    <property type="component" value="Unassembled WGS sequence"/>
</dbReference>
<feature type="compositionally biased region" description="Low complexity" evidence="1">
    <location>
        <begin position="129"/>
        <end position="146"/>
    </location>
</feature>
<evidence type="ECO:0000256" key="1">
    <source>
        <dbReference type="SAM" id="MobiDB-lite"/>
    </source>
</evidence>
<evidence type="ECO:0000313" key="3">
    <source>
        <dbReference type="Proteomes" id="UP000739538"/>
    </source>
</evidence>
<proteinExistence type="predicted"/>
<sequence length="385" mass="41198">MKHRHFEELQPVCPSCKMHGLGMFELEVGWVGRETVDGIAEGGLYCTNPECRAEFPIIDGLPVIVPDARAFLADNVFQFLIRDDLDGRIEALLGECSGPGSAYDTIRVQIGSYAWDHYAEFAGTSGTSGAPGTSAASATSATSATPNSSIPGSEGSGSLRRAFHHLEALVPEPPTGPVLEIGCSVGGLTLEAGARSDDLVLGIDLNVPMIRIAKRALDTGVARFPVRKSGLVYDHREVPHPFGPCDNVDFWIADAHVLPFRGDRFARSLALNVLDSTMSPLDVLRSLVEVTRPGGLLYLTTPYDWSGAVTPPEAWLGGHSPRAPGGGDPAWVLRSLLTPGAHPASLESTSIVGERDSLPWTVRMHERSRSEYAMHGVVVRVDGSN</sequence>
<accession>A0A956SE44</accession>
<reference evidence="2" key="2">
    <citation type="journal article" date="2021" name="Microbiome">
        <title>Successional dynamics and alternative stable states in a saline activated sludge microbial community over 9 years.</title>
        <authorList>
            <person name="Wang Y."/>
            <person name="Ye J."/>
            <person name="Ju F."/>
            <person name="Liu L."/>
            <person name="Boyd J.A."/>
            <person name="Deng Y."/>
            <person name="Parks D.H."/>
            <person name="Jiang X."/>
            <person name="Yin X."/>
            <person name="Woodcroft B.J."/>
            <person name="Tyson G.W."/>
            <person name="Hugenholtz P."/>
            <person name="Polz M.F."/>
            <person name="Zhang T."/>
        </authorList>
    </citation>
    <scope>NUCLEOTIDE SEQUENCE</scope>
    <source>
        <strain evidence="2">HKST-UBA02</strain>
    </source>
</reference>
<dbReference type="InterPro" id="IPR029063">
    <property type="entry name" value="SAM-dependent_MTases_sf"/>
</dbReference>
<dbReference type="Gene3D" id="3.40.50.150">
    <property type="entry name" value="Vaccinia Virus protein VP39"/>
    <property type="match status" value="1"/>
</dbReference>
<dbReference type="Pfam" id="PF13489">
    <property type="entry name" value="Methyltransf_23"/>
    <property type="match status" value="1"/>
</dbReference>
<keyword evidence="2" id="KW-0489">Methyltransferase</keyword>
<organism evidence="2 3">
    <name type="scientific">Eiseniibacteriota bacterium</name>
    <dbReference type="NCBI Taxonomy" id="2212470"/>
    <lineage>
        <taxon>Bacteria</taxon>
        <taxon>Candidatus Eiseniibacteriota</taxon>
    </lineage>
</organism>
<dbReference type="EMBL" id="JAGQHS010000013">
    <property type="protein sequence ID" value="MCA9754958.1"/>
    <property type="molecule type" value="Genomic_DNA"/>
</dbReference>
<name>A0A956SE44_UNCEI</name>
<dbReference type="GO" id="GO:0008168">
    <property type="term" value="F:methyltransferase activity"/>
    <property type="evidence" value="ECO:0007669"/>
    <property type="project" value="UniProtKB-KW"/>
</dbReference>
<protein>
    <submittedName>
        <fullName evidence="2">Methyltransferase domain-containing protein</fullName>
    </submittedName>
</protein>
<dbReference type="AlphaFoldDB" id="A0A956SE44"/>
<comment type="caution">
    <text evidence="2">The sequence shown here is derived from an EMBL/GenBank/DDBJ whole genome shotgun (WGS) entry which is preliminary data.</text>
</comment>
<dbReference type="Gene3D" id="2.20.25.10">
    <property type="match status" value="1"/>
</dbReference>
<feature type="region of interest" description="Disordered" evidence="1">
    <location>
        <begin position="129"/>
        <end position="157"/>
    </location>
</feature>
<dbReference type="PANTHER" id="PTHR45445">
    <property type="match status" value="1"/>
</dbReference>
<dbReference type="CDD" id="cd02440">
    <property type="entry name" value="AdoMet_MTases"/>
    <property type="match status" value="1"/>
</dbReference>
<reference evidence="2" key="1">
    <citation type="submission" date="2020-04" db="EMBL/GenBank/DDBJ databases">
        <authorList>
            <person name="Zhang T."/>
        </authorList>
    </citation>
    <scope>NUCLEOTIDE SEQUENCE</scope>
    <source>
        <strain evidence="2">HKST-UBA02</strain>
    </source>
</reference>
<evidence type="ECO:0000313" key="2">
    <source>
        <dbReference type="EMBL" id="MCA9754958.1"/>
    </source>
</evidence>
<gene>
    <name evidence="2" type="ORF">KDA27_04080</name>
</gene>
<dbReference type="SUPFAM" id="SSF53335">
    <property type="entry name" value="S-adenosyl-L-methionine-dependent methyltransferases"/>
    <property type="match status" value="1"/>
</dbReference>
<dbReference type="PANTHER" id="PTHR45445:SF2">
    <property type="entry name" value="METHYLTRANSFERASE TYPE 11 DOMAIN-CONTAINING PROTEIN"/>
    <property type="match status" value="1"/>
</dbReference>